<feature type="domain" description="Ribosomal RNA small subunit methyltransferase E methyltransferase" evidence="13">
    <location>
        <begin position="74"/>
        <end position="237"/>
    </location>
</feature>
<comment type="function">
    <text evidence="10 12">Specifically methylates the N3 position of the uracil ring of uridine 1498 (m3U1498) in 16S rRNA. Acts on the fully assembled 30S ribosomal subunit.</text>
</comment>
<dbReference type="Pfam" id="PF20260">
    <property type="entry name" value="PUA_4"/>
    <property type="match status" value="1"/>
</dbReference>
<dbReference type="AlphaFoldDB" id="A0A3E2VII7"/>
<keyword evidence="8 12" id="KW-0808">Transferase</keyword>
<proteinExistence type="inferred from homology"/>
<evidence type="ECO:0000256" key="4">
    <source>
        <dbReference type="ARBA" id="ARBA00013673"/>
    </source>
</evidence>
<dbReference type="InterPro" id="IPR046886">
    <property type="entry name" value="RsmE_MTase_dom"/>
</dbReference>
<comment type="caution">
    <text evidence="15">The sequence shown here is derived from an EMBL/GenBank/DDBJ whole genome shotgun (WGS) entry which is preliminary data.</text>
</comment>
<evidence type="ECO:0000256" key="6">
    <source>
        <dbReference type="ARBA" id="ARBA00022552"/>
    </source>
</evidence>
<dbReference type="InterPro" id="IPR015947">
    <property type="entry name" value="PUA-like_sf"/>
</dbReference>
<sequence length="252" mass="28370">MQQYFVNTLAMPGELIPMTKEQTHHIRRVMRMQQGDVIRVADNSGRVLLAEVEYHQEEAAARVVKEVQDRSRTSVELILAQGMIKGEKWDYLLQKSAELGVAEIIPFVSSRCVVKIKDEKSEKKIVRWNKILSEACEQCKRSTLVRLQSPCAFSKLSQIDADLRLIAYEDADCKSERLCEVLRAHSSPSRVLMVVGSEGGFSADEVETLCASGFHRVSLGGRILRAETAAISLLNSIEFYYDMAGEKNEDDI</sequence>
<evidence type="ECO:0000256" key="10">
    <source>
        <dbReference type="ARBA" id="ARBA00025699"/>
    </source>
</evidence>
<evidence type="ECO:0000256" key="7">
    <source>
        <dbReference type="ARBA" id="ARBA00022603"/>
    </source>
</evidence>
<reference evidence="15 16" key="1">
    <citation type="submission" date="2018-08" db="EMBL/GenBank/DDBJ databases">
        <title>A genome reference for cultivated species of the human gut microbiota.</title>
        <authorList>
            <person name="Zou Y."/>
            <person name="Xue W."/>
            <person name="Luo G."/>
        </authorList>
    </citation>
    <scope>NUCLEOTIDE SEQUENCE [LARGE SCALE GENOMIC DNA]</scope>
    <source>
        <strain evidence="15 16">OF01-2LB</strain>
    </source>
</reference>
<dbReference type="InterPro" id="IPR046887">
    <property type="entry name" value="RsmE_PUA-like"/>
</dbReference>
<keyword evidence="6 12" id="KW-0698">rRNA processing</keyword>
<evidence type="ECO:0000256" key="8">
    <source>
        <dbReference type="ARBA" id="ARBA00022679"/>
    </source>
</evidence>
<keyword evidence="5 12" id="KW-0963">Cytoplasm</keyword>
<dbReference type="PIRSF" id="PIRSF015601">
    <property type="entry name" value="MTase_slr0722"/>
    <property type="match status" value="1"/>
</dbReference>
<protein>
    <recommendedName>
        <fullName evidence="4 12">Ribosomal RNA small subunit methyltransferase E</fullName>
        <ecNumber evidence="3 12">2.1.1.193</ecNumber>
    </recommendedName>
</protein>
<dbReference type="PANTHER" id="PTHR30027">
    <property type="entry name" value="RIBOSOMAL RNA SMALL SUBUNIT METHYLTRANSFERASE E"/>
    <property type="match status" value="1"/>
</dbReference>
<dbReference type="SUPFAM" id="SSF75217">
    <property type="entry name" value="alpha/beta knot"/>
    <property type="match status" value="1"/>
</dbReference>
<evidence type="ECO:0000313" key="15">
    <source>
        <dbReference type="EMBL" id="RGC10484.1"/>
    </source>
</evidence>
<dbReference type="InterPro" id="IPR029028">
    <property type="entry name" value="Alpha/beta_knot_MTases"/>
</dbReference>
<dbReference type="PANTHER" id="PTHR30027:SF3">
    <property type="entry name" value="16S RRNA (URACIL(1498)-N(3))-METHYLTRANSFERASE"/>
    <property type="match status" value="1"/>
</dbReference>
<evidence type="ECO:0000256" key="5">
    <source>
        <dbReference type="ARBA" id="ARBA00022490"/>
    </source>
</evidence>
<evidence type="ECO:0000256" key="2">
    <source>
        <dbReference type="ARBA" id="ARBA00005528"/>
    </source>
</evidence>
<evidence type="ECO:0000256" key="12">
    <source>
        <dbReference type="PIRNR" id="PIRNR015601"/>
    </source>
</evidence>
<dbReference type="GO" id="GO:0070475">
    <property type="term" value="P:rRNA base methylation"/>
    <property type="evidence" value="ECO:0007669"/>
    <property type="project" value="TreeGrafter"/>
</dbReference>
<evidence type="ECO:0000256" key="3">
    <source>
        <dbReference type="ARBA" id="ARBA00012328"/>
    </source>
</evidence>
<dbReference type="SUPFAM" id="SSF88697">
    <property type="entry name" value="PUA domain-like"/>
    <property type="match status" value="1"/>
</dbReference>
<dbReference type="Proteomes" id="UP000260025">
    <property type="component" value="Unassembled WGS sequence"/>
</dbReference>
<dbReference type="EMBL" id="QVEV01000042">
    <property type="protein sequence ID" value="RGC10484.1"/>
    <property type="molecule type" value="Genomic_DNA"/>
</dbReference>
<evidence type="ECO:0000256" key="9">
    <source>
        <dbReference type="ARBA" id="ARBA00022691"/>
    </source>
</evidence>
<dbReference type="CDD" id="cd18084">
    <property type="entry name" value="RsmE-like"/>
    <property type="match status" value="1"/>
</dbReference>
<comment type="catalytic activity">
    <reaction evidence="11 12">
        <text>uridine(1498) in 16S rRNA + S-adenosyl-L-methionine = N(3)-methyluridine(1498) in 16S rRNA + S-adenosyl-L-homocysteine + H(+)</text>
        <dbReference type="Rhea" id="RHEA:42920"/>
        <dbReference type="Rhea" id="RHEA-COMP:10283"/>
        <dbReference type="Rhea" id="RHEA-COMP:10284"/>
        <dbReference type="ChEBI" id="CHEBI:15378"/>
        <dbReference type="ChEBI" id="CHEBI:57856"/>
        <dbReference type="ChEBI" id="CHEBI:59789"/>
        <dbReference type="ChEBI" id="CHEBI:65315"/>
        <dbReference type="ChEBI" id="CHEBI:74502"/>
        <dbReference type="EC" id="2.1.1.193"/>
    </reaction>
</comment>
<dbReference type="Gene3D" id="3.40.1280.10">
    <property type="match status" value="1"/>
</dbReference>
<dbReference type="Pfam" id="PF04452">
    <property type="entry name" value="Methyltrans_RNA"/>
    <property type="match status" value="1"/>
</dbReference>
<organism evidence="15 16">
    <name type="scientific">Clostridium innocuum</name>
    <dbReference type="NCBI Taxonomy" id="1522"/>
    <lineage>
        <taxon>Bacteria</taxon>
        <taxon>Bacillati</taxon>
        <taxon>Bacillota</taxon>
        <taxon>Clostridia</taxon>
        <taxon>Eubacteriales</taxon>
        <taxon>Clostridiaceae</taxon>
        <taxon>Clostridium</taxon>
    </lineage>
</organism>
<accession>A0A3E2VII7</accession>
<dbReference type="GO" id="GO:0070042">
    <property type="term" value="F:rRNA (uridine-N3-)-methyltransferase activity"/>
    <property type="evidence" value="ECO:0007669"/>
    <property type="project" value="TreeGrafter"/>
</dbReference>
<dbReference type="OrthoDB" id="9815641at2"/>
<gene>
    <name evidence="15" type="ORF">DXA38_19360</name>
</gene>
<dbReference type="RefSeq" id="WP_117444622.1">
    <property type="nucleotide sequence ID" value="NZ_JAJFEN010000001.1"/>
</dbReference>
<evidence type="ECO:0000256" key="11">
    <source>
        <dbReference type="ARBA" id="ARBA00047944"/>
    </source>
</evidence>
<dbReference type="NCBIfam" id="NF008692">
    <property type="entry name" value="PRK11713.1-5"/>
    <property type="match status" value="1"/>
</dbReference>
<evidence type="ECO:0000259" key="14">
    <source>
        <dbReference type="Pfam" id="PF20260"/>
    </source>
</evidence>
<dbReference type="InterPro" id="IPR029026">
    <property type="entry name" value="tRNA_m1G_MTases_N"/>
</dbReference>
<evidence type="ECO:0000256" key="1">
    <source>
        <dbReference type="ARBA" id="ARBA00004496"/>
    </source>
</evidence>
<dbReference type="GO" id="GO:0005737">
    <property type="term" value="C:cytoplasm"/>
    <property type="evidence" value="ECO:0007669"/>
    <property type="project" value="UniProtKB-SubCell"/>
</dbReference>
<name>A0A3E2VII7_CLOIN</name>
<keyword evidence="9 12" id="KW-0949">S-adenosyl-L-methionine</keyword>
<feature type="domain" description="Ribosomal RNA small subunit methyltransferase E PUA-like" evidence="14">
    <location>
        <begin position="19"/>
        <end position="53"/>
    </location>
</feature>
<evidence type="ECO:0000313" key="16">
    <source>
        <dbReference type="Proteomes" id="UP000260025"/>
    </source>
</evidence>
<comment type="subcellular location">
    <subcellularLocation>
        <location evidence="1 12">Cytoplasm</location>
    </subcellularLocation>
</comment>
<dbReference type="EC" id="2.1.1.193" evidence="3 12"/>
<evidence type="ECO:0000259" key="13">
    <source>
        <dbReference type="Pfam" id="PF04452"/>
    </source>
</evidence>
<dbReference type="NCBIfam" id="TIGR00046">
    <property type="entry name" value="RsmE family RNA methyltransferase"/>
    <property type="match status" value="1"/>
</dbReference>
<dbReference type="InterPro" id="IPR006700">
    <property type="entry name" value="RsmE"/>
</dbReference>
<keyword evidence="7 12" id="KW-0489">Methyltransferase</keyword>
<comment type="similarity">
    <text evidence="2 12">Belongs to the RNA methyltransferase RsmE family.</text>
</comment>